<comment type="caution">
    <text evidence="3">The sequence shown here is derived from an EMBL/GenBank/DDBJ whole genome shotgun (WGS) entry which is preliminary data.</text>
</comment>
<dbReference type="Gene3D" id="3.40.630.30">
    <property type="match status" value="1"/>
</dbReference>
<feature type="coiled-coil region" evidence="1">
    <location>
        <begin position="103"/>
        <end position="130"/>
    </location>
</feature>
<keyword evidence="1" id="KW-0175">Coiled coil</keyword>
<reference evidence="3 4" key="1">
    <citation type="submission" date="2015-06" db="EMBL/GenBank/DDBJ databases">
        <title>Draft genome of the ant-associated black yeast Phialophora attae CBS 131958.</title>
        <authorList>
            <person name="Moreno L.F."/>
            <person name="Stielow B.J."/>
            <person name="de Hoog S."/>
            <person name="Vicente V.A."/>
            <person name="Weiss V.A."/>
            <person name="de Vries M."/>
            <person name="Cruz L.M."/>
            <person name="Souza E.M."/>
        </authorList>
    </citation>
    <scope>NUCLEOTIDE SEQUENCE [LARGE SCALE GENOMIC DNA]</scope>
    <source>
        <strain evidence="3 4">CBS 131958</strain>
    </source>
</reference>
<evidence type="ECO:0000313" key="3">
    <source>
        <dbReference type="EMBL" id="KPI45758.1"/>
    </source>
</evidence>
<dbReference type="OrthoDB" id="2019666at2759"/>
<dbReference type="Pfam" id="PF00583">
    <property type="entry name" value="Acetyltransf_1"/>
    <property type="match status" value="1"/>
</dbReference>
<dbReference type="Proteomes" id="UP000038010">
    <property type="component" value="Unassembled WGS sequence"/>
</dbReference>
<proteinExistence type="predicted"/>
<evidence type="ECO:0000259" key="2">
    <source>
        <dbReference type="Pfam" id="PF00583"/>
    </source>
</evidence>
<dbReference type="AlphaFoldDB" id="A0A0N0NS23"/>
<feature type="domain" description="N-acetyltransferase" evidence="2">
    <location>
        <begin position="68"/>
        <end position="124"/>
    </location>
</feature>
<name>A0A0N0NS23_9EURO</name>
<dbReference type="SUPFAM" id="SSF55729">
    <property type="entry name" value="Acyl-CoA N-acyltransferases (Nat)"/>
    <property type="match status" value="1"/>
</dbReference>
<keyword evidence="4" id="KW-1185">Reference proteome</keyword>
<dbReference type="InterPro" id="IPR016181">
    <property type="entry name" value="Acyl_CoA_acyltransferase"/>
</dbReference>
<dbReference type="VEuPathDB" id="FungiDB:AB675_866"/>
<sequence>MSFEYQIYRGDQISEPILTDAARLFSENYGVWGLQASSKLGTFAKAGRRIRMSSIRLKQQCLPPGADNIYIRAVKGEKLVGNVFATRWVHQGRRMCWIAQLVVSSYYRNLRIATELLRKLQEQEQGEEQAFGILSSHPFAIRAALRAFGHGLEKVNLSMTQKYAATTMASCPIVYVREAKLRGSLFGESGAETGVKSCADTKFYVDHQEPVQALNAAKQSGLEWPLGDLPEGHEFLLLIGRS</sequence>
<dbReference type="EMBL" id="LFJN01000001">
    <property type="protein sequence ID" value="KPI45758.1"/>
    <property type="molecule type" value="Genomic_DNA"/>
</dbReference>
<dbReference type="STRING" id="1664694.A0A0N0NS23"/>
<organism evidence="3 4">
    <name type="scientific">Cyphellophora attinorum</name>
    <dbReference type="NCBI Taxonomy" id="1664694"/>
    <lineage>
        <taxon>Eukaryota</taxon>
        <taxon>Fungi</taxon>
        <taxon>Dikarya</taxon>
        <taxon>Ascomycota</taxon>
        <taxon>Pezizomycotina</taxon>
        <taxon>Eurotiomycetes</taxon>
        <taxon>Chaetothyriomycetidae</taxon>
        <taxon>Chaetothyriales</taxon>
        <taxon>Cyphellophoraceae</taxon>
        <taxon>Cyphellophora</taxon>
    </lineage>
</organism>
<gene>
    <name evidence="3" type="ORF">AB675_866</name>
</gene>
<dbReference type="RefSeq" id="XP_018005721.1">
    <property type="nucleotide sequence ID" value="XM_018149135.1"/>
</dbReference>
<evidence type="ECO:0000313" key="4">
    <source>
        <dbReference type="Proteomes" id="UP000038010"/>
    </source>
</evidence>
<dbReference type="GeneID" id="28741004"/>
<dbReference type="InterPro" id="IPR000182">
    <property type="entry name" value="GNAT_dom"/>
</dbReference>
<accession>A0A0N0NS23</accession>
<protein>
    <recommendedName>
        <fullName evidence="2">N-acetyltransferase domain-containing protein</fullName>
    </recommendedName>
</protein>
<evidence type="ECO:0000256" key="1">
    <source>
        <dbReference type="SAM" id="Coils"/>
    </source>
</evidence>
<dbReference type="GO" id="GO:0016747">
    <property type="term" value="F:acyltransferase activity, transferring groups other than amino-acyl groups"/>
    <property type="evidence" value="ECO:0007669"/>
    <property type="project" value="InterPro"/>
</dbReference>